<dbReference type="GO" id="GO:0005829">
    <property type="term" value="C:cytosol"/>
    <property type="evidence" value="ECO:0007669"/>
    <property type="project" value="TreeGrafter"/>
</dbReference>
<dbReference type="PANTHER" id="PTHR33317">
    <property type="entry name" value="POLYNUCLEOTIDYL TRANSFERASE, RIBONUCLEASE H-LIKE SUPERFAMILY PROTEIN"/>
    <property type="match status" value="1"/>
</dbReference>
<feature type="domain" description="YqgF/RNase H-like" evidence="6">
    <location>
        <begin position="35"/>
        <end position="136"/>
    </location>
</feature>
<dbReference type="SUPFAM" id="SSF53098">
    <property type="entry name" value="Ribonuclease H-like"/>
    <property type="match status" value="1"/>
</dbReference>
<dbReference type="EC" id="3.1.-.-" evidence="5"/>
<evidence type="ECO:0000313" key="8">
    <source>
        <dbReference type="Proteomes" id="UP000256774"/>
    </source>
</evidence>
<protein>
    <recommendedName>
        <fullName evidence="5">Putative pre-16S rRNA nuclease</fullName>
        <ecNumber evidence="5">3.1.-.-</ecNumber>
    </recommendedName>
</protein>
<gene>
    <name evidence="7" type="ORF">DFR26_0384</name>
</gene>
<dbReference type="CDD" id="cd16964">
    <property type="entry name" value="YqgF"/>
    <property type="match status" value="1"/>
</dbReference>
<keyword evidence="4 5" id="KW-0378">Hydrolase</keyword>
<dbReference type="AlphaFoldDB" id="A0A3E0H902"/>
<dbReference type="NCBIfam" id="TIGR00250">
    <property type="entry name" value="RNAse_H_YqgF"/>
    <property type="match status" value="1"/>
</dbReference>
<dbReference type="InterPro" id="IPR037027">
    <property type="entry name" value="YqgF/RNaseH-like_dom_sf"/>
</dbReference>
<evidence type="ECO:0000256" key="3">
    <source>
        <dbReference type="ARBA" id="ARBA00022722"/>
    </source>
</evidence>
<evidence type="ECO:0000256" key="2">
    <source>
        <dbReference type="ARBA" id="ARBA00022517"/>
    </source>
</evidence>
<dbReference type="Pfam" id="PF03652">
    <property type="entry name" value="RuvX"/>
    <property type="match status" value="1"/>
</dbReference>
<evidence type="ECO:0000256" key="1">
    <source>
        <dbReference type="ARBA" id="ARBA00022490"/>
    </source>
</evidence>
<comment type="caution">
    <text evidence="7">The sequence shown here is derived from an EMBL/GenBank/DDBJ whole genome shotgun (WGS) entry which is preliminary data.</text>
</comment>
<organism evidence="7 8">
    <name type="scientific">Paraperlucidibaca baekdonensis</name>
    <dbReference type="NCBI Taxonomy" id="748120"/>
    <lineage>
        <taxon>Bacteria</taxon>
        <taxon>Pseudomonadati</taxon>
        <taxon>Pseudomonadota</taxon>
        <taxon>Gammaproteobacteria</taxon>
        <taxon>Moraxellales</taxon>
        <taxon>Moraxellaceae</taxon>
        <taxon>Paraperlucidibaca</taxon>
    </lineage>
</organism>
<sequence length="175" mass="18866">MPSGSIGDCSRTMSVMPEPVLPDGSMQAFEKPLPERVLAFDFGTKRIGVAGGLALTGTGSPQTPIPARDGIPDWVALDALINSWCPTALLVGNPLNMDGTASEIGHRALKFARRLAARYPALPVYRQDERLTTRAARETLTDVRAQRGGRLPSLDSTAACLIAESWLQAPNWQRL</sequence>
<evidence type="ECO:0000256" key="5">
    <source>
        <dbReference type="HAMAP-Rule" id="MF_00651"/>
    </source>
</evidence>
<dbReference type="GO" id="GO:0004518">
    <property type="term" value="F:nuclease activity"/>
    <property type="evidence" value="ECO:0007669"/>
    <property type="project" value="UniProtKB-KW"/>
</dbReference>
<comment type="similarity">
    <text evidence="5">Belongs to the YqgF HJR family.</text>
</comment>
<dbReference type="InterPro" id="IPR006641">
    <property type="entry name" value="YqgF/RNaseH-like_dom"/>
</dbReference>
<dbReference type="SMART" id="SM00732">
    <property type="entry name" value="YqgFc"/>
    <property type="match status" value="1"/>
</dbReference>
<keyword evidence="2 5" id="KW-0690">Ribosome biogenesis</keyword>
<evidence type="ECO:0000313" key="7">
    <source>
        <dbReference type="EMBL" id="REH40185.1"/>
    </source>
</evidence>
<reference evidence="7 8" key="1">
    <citation type="submission" date="2018-08" db="EMBL/GenBank/DDBJ databases">
        <title>Genomic Encyclopedia of Type Strains, Phase IV (KMG-IV): sequencing the most valuable type-strain genomes for metagenomic binning, comparative biology and taxonomic classification.</title>
        <authorList>
            <person name="Goeker M."/>
        </authorList>
    </citation>
    <scope>NUCLEOTIDE SEQUENCE [LARGE SCALE GENOMIC DNA]</scope>
    <source>
        <strain evidence="7 8">DSM 26022</strain>
    </source>
</reference>
<dbReference type="InterPro" id="IPR005227">
    <property type="entry name" value="YqgF"/>
</dbReference>
<dbReference type="InterPro" id="IPR012337">
    <property type="entry name" value="RNaseH-like_sf"/>
</dbReference>
<dbReference type="PANTHER" id="PTHR33317:SF4">
    <property type="entry name" value="POLYNUCLEOTIDYL TRANSFERASE, RIBONUCLEASE H-LIKE SUPERFAMILY PROTEIN"/>
    <property type="match status" value="1"/>
</dbReference>
<dbReference type="HAMAP" id="MF_00651">
    <property type="entry name" value="Nuclease_YqgF"/>
    <property type="match status" value="1"/>
</dbReference>
<dbReference type="GO" id="GO:0000967">
    <property type="term" value="P:rRNA 5'-end processing"/>
    <property type="evidence" value="ECO:0007669"/>
    <property type="project" value="UniProtKB-UniRule"/>
</dbReference>
<dbReference type="Gene3D" id="3.30.420.140">
    <property type="entry name" value="YqgF/RNase H-like domain"/>
    <property type="match status" value="1"/>
</dbReference>
<comment type="function">
    <text evidence="5">Could be a nuclease involved in processing of the 5'-end of pre-16S rRNA.</text>
</comment>
<accession>A0A3E0H902</accession>
<evidence type="ECO:0000256" key="4">
    <source>
        <dbReference type="ARBA" id="ARBA00022801"/>
    </source>
</evidence>
<keyword evidence="8" id="KW-1185">Reference proteome</keyword>
<name>A0A3E0H902_9GAMM</name>
<keyword evidence="1 5" id="KW-0963">Cytoplasm</keyword>
<evidence type="ECO:0000259" key="6">
    <source>
        <dbReference type="SMART" id="SM00732"/>
    </source>
</evidence>
<dbReference type="Proteomes" id="UP000256774">
    <property type="component" value="Unassembled WGS sequence"/>
</dbReference>
<keyword evidence="3 5" id="KW-0540">Nuclease</keyword>
<proteinExistence type="inferred from homology"/>
<dbReference type="GO" id="GO:0016788">
    <property type="term" value="F:hydrolase activity, acting on ester bonds"/>
    <property type="evidence" value="ECO:0007669"/>
    <property type="project" value="UniProtKB-UniRule"/>
</dbReference>
<comment type="subcellular location">
    <subcellularLocation>
        <location evidence="5">Cytoplasm</location>
    </subcellularLocation>
</comment>
<dbReference type="EMBL" id="QUNR01000001">
    <property type="protein sequence ID" value="REH40185.1"/>
    <property type="molecule type" value="Genomic_DNA"/>
</dbReference>